<evidence type="ECO:0000313" key="1">
    <source>
        <dbReference type="EMBL" id="MCP3732331.1"/>
    </source>
</evidence>
<evidence type="ECO:0008006" key="3">
    <source>
        <dbReference type="Google" id="ProtNLM"/>
    </source>
</evidence>
<comment type="caution">
    <text evidence="1">The sequence shown here is derived from an EMBL/GenBank/DDBJ whole genome shotgun (WGS) entry which is preliminary data.</text>
</comment>
<evidence type="ECO:0000313" key="2">
    <source>
        <dbReference type="Proteomes" id="UP001139451"/>
    </source>
</evidence>
<protein>
    <recommendedName>
        <fullName evidence="3">Lipoprotein</fullName>
    </recommendedName>
</protein>
<organism evidence="1 2">
    <name type="scientific">Sphingomonas tagetis</name>
    <dbReference type="NCBI Taxonomy" id="2949092"/>
    <lineage>
        <taxon>Bacteria</taxon>
        <taxon>Pseudomonadati</taxon>
        <taxon>Pseudomonadota</taxon>
        <taxon>Alphaproteobacteria</taxon>
        <taxon>Sphingomonadales</taxon>
        <taxon>Sphingomonadaceae</taxon>
        <taxon>Sphingomonas</taxon>
    </lineage>
</organism>
<dbReference type="EMBL" id="JAMLDX010000017">
    <property type="protein sequence ID" value="MCP3732331.1"/>
    <property type="molecule type" value="Genomic_DNA"/>
</dbReference>
<sequence length="152" mass="15666">MRLWVIGAAALVSACGGMSNEQEAAIVENAVASAEAAAENATAFGEAAEKAKSAPNRDAWVGKWIGVEGLVLTIEKDPGGSLGRYRLTNKWSLDDEASGTFDGVATAKGIAFNRPDGAKELVASDGNATGLKYLAGKKDCLTVAPGEGYCRD</sequence>
<gene>
    <name evidence="1" type="ORF">M9978_18070</name>
</gene>
<accession>A0A9X2HJE9</accession>
<dbReference type="AlphaFoldDB" id="A0A9X2HJE9"/>
<dbReference type="PROSITE" id="PS51257">
    <property type="entry name" value="PROKAR_LIPOPROTEIN"/>
    <property type="match status" value="1"/>
</dbReference>
<name>A0A9X2HJE9_9SPHN</name>
<proteinExistence type="predicted"/>
<dbReference type="RefSeq" id="WP_254295682.1">
    <property type="nucleotide sequence ID" value="NZ_JAMLDX010000017.1"/>
</dbReference>
<dbReference type="Proteomes" id="UP001139451">
    <property type="component" value="Unassembled WGS sequence"/>
</dbReference>
<reference evidence="1" key="1">
    <citation type="submission" date="2022-05" db="EMBL/GenBank/DDBJ databases">
        <title>Sphingomonas sp. strain MG17 Genome sequencing and assembly.</title>
        <authorList>
            <person name="Kim I."/>
        </authorList>
    </citation>
    <scope>NUCLEOTIDE SEQUENCE</scope>
    <source>
        <strain evidence="1">MG17</strain>
    </source>
</reference>
<keyword evidence="2" id="KW-1185">Reference proteome</keyword>